<reference evidence="3 4" key="1">
    <citation type="submission" date="2016-06" db="EMBL/GenBank/DDBJ databases">
        <title>Evolution of pathogenesis and genome organization in the Tremellales.</title>
        <authorList>
            <person name="Cuomo C."/>
            <person name="Litvintseva A."/>
            <person name="Heitman J."/>
            <person name="Chen Y."/>
            <person name="Sun S."/>
            <person name="Springer D."/>
            <person name="Dromer F."/>
            <person name="Young S."/>
            <person name="Zeng Q."/>
            <person name="Chapman S."/>
            <person name="Gujja S."/>
            <person name="Saif S."/>
            <person name="Birren B."/>
        </authorList>
    </citation>
    <scope>NUCLEOTIDE SEQUENCE [LARGE SCALE GENOMIC DNA]</scope>
    <source>
        <strain evidence="3 4">ATCC 28783</strain>
    </source>
</reference>
<feature type="compositionally biased region" description="Basic and acidic residues" evidence="1">
    <location>
        <begin position="540"/>
        <end position="555"/>
    </location>
</feature>
<name>A0A4Q1BHA8_TREME</name>
<dbReference type="OrthoDB" id="2563669at2759"/>
<evidence type="ECO:0000313" key="3">
    <source>
        <dbReference type="EMBL" id="RXK36985.1"/>
    </source>
</evidence>
<evidence type="ECO:0000256" key="2">
    <source>
        <dbReference type="SAM" id="Phobius"/>
    </source>
</evidence>
<keyword evidence="2" id="KW-0472">Membrane</keyword>
<comment type="caution">
    <text evidence="3">The sequence shown here is derived from an EMBL/GenBank/DDBJ whole genome shotgun (WGS) entry which is preliminary data.</text>
</comment>
<feature type="compositionally biased region" description="Polar residues" evidence="1">
    <location>
        <begin position="643"/>
        <end position="653"/>
    </location>
</feature>
<dbReference type="Gene3D" id="2.60.120.260">
    <property type="entry name" value="Galactose-binding domain-like"/>
    <property type="match status" value="2"/>
</dbReference>
<feature type="region of interest" description="Disordered" evidence="1">
    <location>
        <begin position="378"/>
        <end position="413"/>
    </location>
</feature>
<dbReference type="InParanoid" id="A0A4Q1BHA8"/>
<keyword evidence="4" id="KW-1185">Reference proteome</keyword>
<dbReference type="Proteomes" id="UP000289152">
    <property type="component" value="Unassembled WGS sequence"/>
</dbReference>
<accession>A0A4Q1BHA8</accession>
<dbReference type="AlphaFoldDB" id="A0A4Q1BHA8"/>
<feature type="compositionally biased region" description="Polar residues" evidence="1">
    <location>
        <begin position="557"/>
        <end position="567"/>
    </location>
</feature>
<feature type="region of interest" description="Disordered" evidence="1">
    <location>
        <begin position="596"/>
        <end position="653"/>
    </location>
</feature>
<feature type="compositionally biased region" description="Low complexity" evidence="1">
    <location>
        <begin position="571"/>
        <end position="583"/>
    </location>
</feature>
<feature type="compositionally biased region" description="Polar residues" evidence="1">
    <location>
        <begin position="378"/>
        <end position="391"/>
    </location>
</feature>
<sequence length="653" mass="69901">MANAGYVDYYGQTFMGTQTAGNSFSFTFHAEAVYMYGSKWYNHGYYSVSLDGGQAQYSNGNTDGTRYFQQCLYSATGLSTGSHTIVVTNTPNMQPQTGEIWFDLDFIVLTLPTTSQIHSTTFDDPSSAFTYSDNGGWSQTTHSSHSTDTTGSSVSFSFTGSSVQVFGQVGPQNGNYSISLDQVVEQPYNGTHGTTIGVTSLYLASGLSDSPHTLVITNIANDRGSLLDINYAIVNSSLTPTSSSIVPSTALSNVSSVVQSSSTTTTTSFDDSSISSSSPGSTATSSSTSSSSTASGAAAAVWADKTSSGSSEIPPPQRTGDIAAISAQTSTTRSGDVGAVVGGTVAAVVLLILAMILGVWLWRRRRRRGQIHLEPSPISTNPRLKSSSESSLYPMIDRRGSGRGGTGDVRQRDTIQSSILSPIWSPNREVFHQYTPPQRVMMTYTDLPPLDIPSAPTPAFVRRLTYNPEPAPSSRSPEISRQVDRQNHSRQLSTSSFNRSSTRPSPSSRALPSSGIPTAQEGRSSSRRRESKSSPRQGKRVVDIRDDTSGYRHDATQPFTSSTNEQLTGALGPSLGSDDSPSSALKTELLNMPFRRFSGPSEGASSRATMSVFGRERDAGPATPEEIERAALGIPELPILPPNYQQATQKRRR</sequence>
<feature type="region of interest" description="Disordered" evidence="1">
    <location>
        <begin position="464"/>
        <end position="584"/>
    </location>
</feature>
<dbReference type="VEuPathDB" id="FungiDB:TREMEDRAFT_58385"/>
<proteinExistence type="predicted"/>
<feature type="compositionally biased region" description="Low complexity" evidence="1">
    <location>
        <begin position="489"/>
        <end position="514"/>
    </location>
</feature>
<protein>
    <submittedName>
        <fullName evidence="3">Uncharacterized protein</fullName>
    </submittedName>
</protein>
<evidence type="ECO:0000313" key="4">
    <source>
        <dbReference type="Proteomes" id="UP000289152"/>
    </source>
</evidence>
<organism evidence="3 4">
    <name type="scientific">Tremella mesenterica</name>
    <name type="common">Jelly fungus</name>
    <dbReference type="NCBI Taxonomy" id="5217"/>
    <lineage>
        <taxon>Eukaryota</taxon>
        <taxon>Fungi</taxon>
        <taxon>Dikarya</taxon>
        <taxon>Basidiomycota</taxon>
        <taxon>Agaricomycotina</taxon>
        <taxon>Tremellomycetes</taxon>
        <taxon>Tremellales</taxon>
        <taxon>Tremellaceae</taxon>
        <taxon>Tremella</taxon>
    </lineage>
</organism>
<feature type="transmembrane region" description="Helical" evidence="2">
    <location>
        <begin position="337"/>
        <end position="362"/>
    </location>
</feature>
<keyword evidence="2" id="KW-1133">Transmembrane helix</keyword>
<keyword evidence="2" id="KW-0812">Transmembrane</keyword>
<gene>
    <name evidence="3" type="ORF">M231_05749</name>
</gene>
<dbReference type="Gene3D" id="1.20.5.510">
    <property type="entry name" value="Single helix bin"/>
    <property type="match status" value="1"/>
</dbReference>
<feature type="region of interest" description="Disordered" evidence="1">
    <location>
        <begin position="262"/>
        <end position="292"/>
    </location>
</feature>
<dbReference type="EMBL" id="SDIL01000081">
    <property type="protein sequence ID" value="RXK36985.1"/>
    <property type="molecule type" value="Genomic_DNA"/>
</dbReference>
<evidence type="ECO:0000256" key="1">
    <source>
        <dbReference type="SAM" id="MobiDB-lite"/>
    </source>
</evidence>